<comment type="caution">
    <text evidence="1">The sequence shown here is derived from an EMBL/GenBank/DDBJ whole genome shotgun (WGS) entry which is preliminary data.</text>
</comment>
<sequence>MHNIYHSETSPEAEEINVDGYKRQRILFATSEGRLGLIAGGIERGDEIWIIQGLNVPVALRCVGDGLYSLVGVVYVHGIMHGEAVLDSTDVVELDLV</sequence>
<evidence type="ECO:0000313" key="2">
    <source>
        <dbReference type="Proteomes" id="UP001281614"/>
    </source>
</evidence>
<evidence type="ECO:0000313" key="1">
    <source>
        <dbReference type="EMBL" id="KAK2746391.1"/>
    </source>
</evidence>
<protein>
    <submittedName>
        <fullName evidence="1">Ankyrin and het domain protein</fullName>
    </submittedName>
</protein>
<organism evidence="1 2">
    <name type="scientific">Colletotrichum kahawae</name>
    <name type="common">Coffee berry disease fungus</name>
    <dbReference type="NCBI Taxonomy" id="34407"/>
    <lineage>
        <taxon>Eukaryota</taxon>
        <taxon>Fungi</taxon>
        <taxon>Dikarya</taxon>
        <taxon>Ascomycota</taxon>
        <taxon>Pezizomycotina</taxon>
        <taxon>Sordariomycetes</taxon>
        <taxon>Hypocreomycetidae</taxon>
        <taxon>Glomerellales</taxon>
        <taxon>Glomerellaceae</taxon>
        <taxon>Colletotrichum</taxon>
        <taxon>Colletotrichum gloeosporioides species complex</taxon>
    </lineage>
</organism>
<keyword evidence="2" id="KW-1185">Reference proteome</keyword>
<proteinExistence type="predicted"/>
<dbReference type="Pfam" id="PF26639">
    <property type="entry name" value="Het-6_barrel"/>
    <property type="match status" value="1"/>
</dbReference>
<name>A0AAD9Y6W1_COLKA</name>
<dbReference type="Proteomes" id="UP001281614">
    <property type="component" value="Unassembled WGS sequence"/>
</dbReference>
<gene>
    <name evidence="1" type="ORF">CKAH01_18216</name>
</gene>
<dbReference type="AlphaFoldDB" id="A0AAD9Y6W1"/>
<reference evidence="1" key="1">
    <citation type="submission" date="2023-02" db="EMBL/GenBank/DDBJ databases">
        <title>Colletotrichum kahawae CIFC_Que2 genome sequencing and assembly.</title>
        <authorList>
            <person name="Baroncelli R."/>
        </authorList>
    </citation>
    <scope>NUCLEOTIDE SEQUENCE</scope>
    <source>
        <strain evidence="1">CIFC_Que2</strain>
    </source>
</reference>
<dbReference type="EMBL" id="VYYT01000295">
    <property type="protein sequence ID" value="KAK2746391.1"/>
    <property type="molecule type" value="Genomic_DNA"/>
</dbReference>
<accession>A0AAD9Y6W1</accession>